<feature type="domain" description="GGDEF" evidence="3">
    <location>
        <begin position="208"/>
        <end position="345"/>
    </location>
</feature>
<dbReference type="NCBIfam" id="TIGR00254">
    <property type="entry name" value="GGDEF"/>
    <property type="match status" value="1"/>
</dbReference>
<dbReference type="InterPro" id="IPR029787">
    <property type="entry name" value="Nucleotide_cyclase"/>
</dbReference>
<dbReference type="Gene3D" id="3.30.70.270">
    <property type="match status" value="1"/>
</dbReference>
<dbReference type="CDD" id="cd01949">
    <property type="entry name" value="GGDEF"/>
    <property type="match status" value="1"/>
</dbReference>
<dbReference type="SUPFAM" id="SSF52172">
    <property type="entry name" value="CheY-like"/>
    <property type="match status" value="1"/>
</dbReference>
<dbReference type="PROSITE" id="PS50110">
    <property type="entry name" value="RESPONSE_REGULATORY"/>
    <property type="match status" value="1"/>
</dbReference>
<evidence type="ECO:0000313" key="4">
    <source>
        <dbReference type="EMBL" id="VAX12820.1"/>
    </source>
</evidence>
<dbReference type="PANTHER" id="PTHR45138">
    <property type="entry name" value="REGULATORY COMPONENTS OF SENSORY TRANSDUCTION SYSTEM"/>
    <property type="match status" value="1"/>
</dbReference>
<evidence type="ECO:0008006" key="5">
    <source>
        <dbReference type="Google" id="ProtNLM"/>
    </source>
</evidence>
<feature type="domain" description="Response regulatory" evidence="2">
    <location>
        <begin position="21"/>
        <end position="137"/>
    </location>
</feature>
<name>A0A3B1BQA7_9ZZZZ</name>
<dbReference type="EMBL" id="UOFZ01000064">
    <property type="protein sequence ID" value="VAX12820.1"/>
    <property type="molecule type" value="Genomic_DNA"/>
</dbReference>
<dbReference type="AlphaFoldDB" id="A0A3B1BQA7"/>
<feature type="coiled-coil region" evidence="1">
    <location>
        <begin position="146"/>
        <end position="180"/>
    </location>
</feature>
<reference evidence="4" key="1">
    <citation type="submission" date="2018-06" db="EMBL/GenBank/DDBJ databases">
        <authorList>
            <person name="Zhirakovskaya E."/>
        </authorList>
    </citation>
    <scope>NUCLEOTIDE SEQUENCE</scope>
</reference>
<evidence type="ECO:0000259" key="2">
    <source>
        <dbReference type="PROSITE" id="PS50110"/>
    </source>
</evidence>
<dbReference type="GO" id="GO:0043709">
    <property type="term" value="P:cell adhesion involved in single-species biofilm formation"/>
    <property type="evidence" value="ECO:0007669"/>
    <property type="project" value="TreeGrafter"/>
</dbReference>
<proteinExistence type="predicted"/>
<dbReference type="PROSITE" id="PS50887">
    <property type="entry name" value="GGDEF"/>
    <property type="match status" value="1"/>
</dbReference>
<gene>
    <name evidence="4" type="ORF">MNBD_GAMMA24-1810</name>
</gene>
<dbReference type="GO" id="GO:0005886">
    <property type="term" value="C:plasma membrane"/>
    <property type="evidence" value="ECO:0007669"/>
    <property type="project" value="TreeGrafter"/>
</dbReference>
<dbReference type="InterPro" id="IPR011006">
    <property type="entry name" value="CheY-like_superfamily"/>
</dbReference>
<dbReference type="Pfam" id="PF00990">
    <property type="entry name" value="GGDEF"/>
    <property type="match status" value="1"/>
</dbReference>
<dbReference type="FunFam" id="3.30.70.270:FF:000001">
    <property type="entry name" value="Diguanylate cyclase domain protein"/>
    <property type="match status" value="1"/>
</dbReference>
<dbReference type="SMART" id="SM00267">
    <property type="entry name" value="GGDEF"/>
    <property type="match status" value="1"/>
</dbReference>
<dbReference type="SMART" id="SM00448">
    <property type="entry name" value="REC"/>
    <property type="match status" value="1"/>
</dbReference>
<dbReference type="InterPro" id="IPR043128">
    <property type="entry name" value="Rev_trsase/Diguanyl_cyclase"/>
</dbReference>
<dbReference type="SUPFAM" id="SSF55073">
    <property type="entry name" value="Nucleotide cyclase"/>
    <property type="match status" value="1"/>
</dbReference>
<evidence type="ECO:0000259" key="3">
    <source>
        <dbReference type="PROSITE" id="PS50887"/>
    </source>
</evidence>
<sequence length="347" mass="38635">MNAMAVPTETFLSEEPTSRIVVLLVDDQAMVAEGIRRMLVDEAMEFHYCSDPKAAIRIAQDIGATTILQDLVMPNVDGITMVRFYRNHPATRNIPVIVLSSKDDPKIKSDAFNNGATDYLVKLPDKVELVARIQAHSRSFMAQLERDAAFVELHNMQKQLEEANMQLQQRNAELDRLSTMDGLTGIANRRHFDKVLSKEWHRAGRGNMKLSLIMIDIDFFKLYNDNYGHQGGDDCLKQVSAALQKALCRSGDLLARYGGEEFAVILPNTPEEGAMGIAEKLCIRIRELKIKHEFSRVSDVVTISMGVATMVSSPGRGEELLIAAADQALYEAKEEGRNQVCQAAAHS</sequence>
<evidence type="ECO:0000256" key="1">
    <source>
        <dbReference type="SAM" id="Coils"/>
    </source>
</evidence>
<dbReference type="Gene3D" id="3.40.50.2300">
    <property type="match status" value="1"/>
</dbReference>
<keyword evidence="1" id="KW-0175">Coiled coil</keyword>
<protein>
    <recommendedName>
        <fullName evidence="5">Two-component transcriptional response regulator, LuxR family</fullName>
    </recommendedName>
</protein>
<organism evidence="4">
    <name type="scientific">hydrothermal vent metagenome</name>
    <dbReference type="NCBI Taxonomy" id="652676"/>
    <lineage>
        <taxon>unclassified sequences</taxon>
        <taxon>metagenomes</taxon>
        <taxon>ecological metagenomes</taxon>
    </lineage>
</organism>
<accession>A0A3B1BQA7</accession>
<dbReference type="GO" id="GO:0052621">
    <property type="term" value="F:diguanylate cyclase activity"/>
    <property type="evidence" value="ECO:0007669"/>
    <property type="project" value="TreeGrafter"/>
</dbReference>
<dbReference type="InterPro" id="IPR000160">
    <property type="entry name" value="GGDEF_dom"/>
</dbReference>
<dbReference type="GO" id="GO:1902201">
    <property type="term" value="P:negative regulation of bacterial-type flagellum-dependent cell motility"/>
    <property type="evidence" value="ECO:0007669"/>
    <property type="project" value="TreeGrafter"/>
</dbReference>
<dbReference type="PANTHER" id="PTHR45138:SF9">
    <property type="entry name" value="DIGUANYLATE CYCLASE DGCM-RELATED"/>
    <property type="match status" value="1"/>
</dbReference>
<dbReference type="InterPro" id="IPR001789">
    <property type="entry name" value="Sig_transdc_resp-reg_receiver"/>
</dbReference>
<dbReference type="Pfam" id="PF00072">
    <property type="entry name" value="Response_reg"/>
    <property type="match status" value="1"/>
</dbReference>
<dbReference type="InterPro" id="IPR050469">
    <property type="entry name" value="Diguanylate_Cyclase"/>
</dbReference>
<dbReference type="GO" id="GO:0000160">
    <property type="term" value="P:phosphorelay signal transduction system"/>
    <property type="evidence" value="ECO:0007669"/>
    <property type="project" value="InterPro"/>
</dbReference>